<dbReference type="Pfam" id="PF13460">
    <property type="entry name" value="NAD_binding_10"/>
    <property type="match status" value="1"/>
</dbReference>
<evidence type="ECO:0000259" key="1">
    <source>
        <dbReference type="Pfam" id="PF13460"/>
    </source>
</evidence>
<organism evidence="2 3">
    <name type="scientific">Bacillus anthracis</name>
    <name type="common">anthrax bacterium</name>
    <dbReference type="NCBI Taxonomy" id="1392"/>
    <lineage>
        <taxon>Bacteria</taxon>
        <taxon>Bacillati</taxon>
        <taxon>Bacillota</taxon>
        <taxon>Bacilli</taxon>
        <taxon>Bacillales</taxon>
        <taxon>Bacillaceae</taxon>
        <taxon>Bacillus</taxon>
        <taxon>Bacillus cereus group</taxon>
    </lineage>
</organism>
<dbReference type="RefSeq" id="WP_047956952.1">
    <property type="nucleotide sequence ID" value="NZ_LDPG01000014.1"/>
</dbReference>
<dbReference type="CDD" id="cd05244">
    <property type="entry name" value="BVR-B_like_SDR_a"/>
    <property type="match status" value="1"/>
</dbReference>
<dbReference type="Gene3D" id="3.40.50.720">
    <property type="entry name" value="NAD(P)-binding Rossmann-like Domain"/>
    <property type="match status" value="1"/>
</dbReference>
<dbReference type="InterPro" id="IPR016040">
    <property type="entry name" value="NAD(P)-bd_dom"/>
</dbReference>
<dbReference type="PANTHER" id="PTHR43355:SF2">
    <property type="entry name" value="FLAVIN REDUCTASE (NADPH)"/>
    <property type="match status" value="1"/>
</dbReference>
<evidence type="ECO:0000313" key="3">
    <source>
        <dbReference type="Proteomes" id="UP000035904"/>
    </source>
</evidence>
<dbReference type="AlphaFoldDB" id="A0A0J1HT38"/>
<dbReference type="Proteomes" id="UP000035904">
    <property type="component" value="Unassembled WGS sequence"/>
</dbReference>
<sequence length="211" mass="23500">MESTNKIAILGANGKAGKILVNEALEKGYQVKILTRNSTNTEKINKNIETIIGDARNFSTIQDLLQGCSAVINAVGQPKNESYIFSTVTKHILEAMKESKIKRYILISGGSLNVTGDQKRIVNKIGATLFKLFLPKMMQDKYKELQIIQNSEVDWTIVRLPFVIEGNGIGNIKESLVDMPGIKIQNGDIAPFIIKKINSDRYVRKCPFISN</sequence>
<dbReference type="InterPro" id="IPR051606">
    <property type="entry name" value="Polyketide_Oxido-like"/>
</dbReference>
<gene>
    <name evidence="2" type="ORF">ABW01_18545</name>
</gene>
<dbReference type="PATRIC" id="fig|1392.242.peg.1587"/>
<accession>A0A0J1HT38</accession>
<name>A0A0J1HT38_BACAN</name>
<dbReference type="EMBL" id="LDPG01000014">
    <property type="protein sequence ID" value="KLV16862.1"/>
    <property type="molecule type" value="Genomic_DNA"/>
</dbReference>
<protein>
    <submittedName>
        <fullName evidence="2">NADH-flavin reductase</fullName>
    </submittedName>
</protein>
<proteinExistence type="predicted"/>
<dbReference type="InterPro" id="IPR036291">
    <property type="entry name" value="NAD(P)-bd_dom_sf"/>
</dbReference>
<feature type="domain" description="NAD(P)-binding" evidence="1">
    <location>
        <begin position="11"/>
        <end position="198"/>
    </location>
</feature>
<reference evidence="2 3" key="1">
    <citation type="submission" date="2015-05" db="EMBL/GenBank/DDBJ databases">
        <title>Whole genome sequence and identification of bacterial endophytes from Costus igneus.</title>
        <authorList>
            <person name="Lee Y.P."/>
            <person name="Gan H.M."/>
            <person name="Eng W."/>
            <person name="Wheatley M.S."/>
            <person name="Caraballo A."/>
            <person name="Polter S."/>
            <person name="Savka M.A."/>
            <person name="Hudson A.O."/>
        </authorList>
    </citation>
    <scope>NUCLEOTIDE SEQUENCE [LARGE SCALE GENOMIC DNA]</scope>
    <source>
        <strain evidence="2 3">RIT375</strain>
    </source>
</reference>
<dbReference type="GO" id="GO:0016646">
    <property type="term" value="F:oxidoreductase activity, acting on the CH-NH group of donors, NAD or NADP as acceptor"/>
    <property type="evidence" value="ECO:0007669"/>
    <property type="project" value="TreeGrafter"/>
</dbReference>
<evidence type="ECO:0000313" key="2">
    <source>
        <dbReference type="EMBL" id="KLV16862.1"/>
    </source>
</evidence>
<comment type="caution">
    <text evidence="2">The sequence shown here is derived from an EMBL/GenBank/DDBJ whole genome shotgun (WGS) entry which is preliminary data.</text>
</comment>
<dbReference type="SUPFAM" id="SSF51735">
    <property type="entry name" value="NAD(P)-binding Rossmann-fold domains"/>
    <property type="match status" value="1"/>
</dbReference>
<dbReference type="PANTHER" id="PTHR43355">
    <property type="entry name" value="FLAVIN REDUCTASE (NADPH)"/>
    <property type="match status" value="1"/>
</dbReference>
<dbReference type="eggNOG" id="COG0702">
    <property type="taxonomic scope" value="Bacteria"/>
</dbReference>